<evidence type="ECO:0000256" key="5">
    <source>
        <dbReference type="ARBA" id="ARBA00022840"/>
    </source>
</evidence>
<sequence length="406" mass="45680">MRWKENAIKTLRQAPKDEESVNSKFLTQAGFINKLGAGIYTFLPLGLSVLKKIENIVCEEMNRAGGVELLMPGLHPSENWQKTGRWDSFDALMKTKSAFGGEYALGPTHEEIIYPLMGHFISSYKDLPVALYQIQTKFRDEKRAKSGLMRCREFRMKDLYSFHTTTEDRDRYYESIRKAYLKIFKRLGLKVIETKASGGTFSELSQEFQVITGAGEDTIYYCKKCGNGINKEVYSGKEKCLICGGVLEEGQAVEVGNIFPLKKKFAEDFNLKFKDKDGESKLVEAGCYGLGTSRVMGTIVEVFNDERGIIWPESVAPFQVHLVELGKKKGEVAYKKMFAVGVEGLYDDRDASAGEKFADADLIGIPYRAVVSEKTGSKIELKERSSKTGKLMKIEEVIRKVNGNSR</sequence>
<evidence type="ECO:0000256" key="6">
    <source>
        <dbReference type="ARBA" id="ARBA00022917"/>
    </source>
</evidence>
<dbReference type="SUPFAM" id="SSF55681">
    <property type="entry name" value="Class II aaRS and biotin synthetases"/>
    <property type="match status" value="1"/>
</dbReference>
<dbReference type="AlphaFoldDB" id="A0A1F5X2R6"/>
<dbReference type="InterPro" id="IPR002314">
    <property type="entry name" value="aa-tRNA-synt_IIb"/>
</dbReference>
<dbReference type="Gene3D" id="3.40.50.800">
    <property type="entry name" value="Anticodon-binding domain"/>
    <property type="match status" value="1"/>
</dbReference>
<feature type="domain" description="Aminoacyl-transfer RNA synthetases class-II family profile" evidence="10">
    <location>
        <begin position="38"/>
        <end position="312"/>
    </location>
</feature>
<evidence type="ECO:0000256" key="1">
    <source>
        <dbReference type="ARBA" id="ARBA00012831"/>
    </source>
</evidence>
<gene>
    <name evidence="11" type="ORF">A3B18_01895</name>
</gene>
<keyword evidence="4" id="KW-0547">Nucleotide-binding</keyword>
<dbReference type="EMBL" id="MFIE01000029">
    <property type="protein sequence ID" value="OGF82182.1"/>
    <property type="molecule type" value="Genomic_DNA"/>
</dbReference>
<dbReference type="GO" id="GO:0005524">
    <property type="term" value="F:ATP binding"/>
    <property type="evidence" value="ECO:0007669"/>
    <property type="project" value="UniProtKB-KW"/>
</dbReference>
<dbReference type="GO" id="GO:0005829">
    <property type="term" value="C:cytosol"/>
    <property type="evidence" value="ECO:0007669"/>
    <property type="project" value="TreeGrafter"/>
</dbReference>
<evidence type="ECO:0000256" key="9">
    <source>
        <dbReference type="ARBA" id="ARBA00047671"/>
    </source>
</evidence>
<dbReference type="CDD" id="cd00861">
    <property type="entry name" value="ProRS_anticodon_short"/>
    <property type="match status" value="1"/>
</dbReference>
<dbReference type="EC" id="6.1.1.15" evidence="1"/>
<dbReference type="Proteomes" id="UP000178684">
    <property type="component" value="Unassembled WGS sequence"/>
</dbReference>
<name>A0A1F5X2R6_9BACT</name>
<evidence type="ECO:0000256" key="8">
    <source>
        <dbReference type="ARBA" id="ARBA00029731"/>
    </source>
</evidence>
<evidence type="ECO:0000256" key="7">
    <source>
        <dbReference type="ARBA" id="ARBA00023146"/>
    </source>
</evidence>
<reference evidence="11 12" key="1">
    <citation type="journal article" date="2016" name="Nat. Commun.">
        <title>Thousands of microbial genomes shed light on interconnected biogeochemical processes in an aquifer system.</title>
        <authorList>
            <person name="Anantharaman K."/>
            <person name="Brown C.T."/>
            <person name="Hug L.A."/>
            <person name="Sharon I."/>
            <person name="Castelle C.J."/>
            <person name="Probst A.J."/>
            <person name="Thomas B.C."/>
            <person name="Singh A."/>
            <person name="Wilkins M.J."/>
            <person name="Karaoz U."/>
            <person name="Brodie E.L."/>
            <person name="Williams K.H."/>
            <person name="Hubbard S.S."/>
            <person name="Banfield J.F."/>
        </authorList>
    </citation>
    <scope>NUCLEOTIDE SEQUENCE [LARGE SCALE GENOMIC DNA]</scope>
</reference>
<proteinExistence type="predicted"/>
<protein>
    <recommendedName>
        <fullName evidence="2">Proline--tRNA ligase</fullName>
        <ecNumber evidence="1">6.1.1.15</ecNumber>
    </recommendedName>
    <alternativeName>
        <fullName evidence="8">Prolyl-tRNA synthetase</fullName>
    </alternativeName>
</protein>
<dbReference type="Pfam" id="PF00587">
    <property type="entry name" value="tRNA-synt_2b"/>
    <property type="match status" value="1"/>
</dbReference>
<keyword evidence="6" id="KW-0648">Protein biosynthesis</keyword>
<dbReference type="Pfam" id="PF03129">
    <property type="entry name" value="HGTP_anticodon"/>
    <property type="match status" value="1"/>
</dbReference>
<dbReference type="InterPro" id="IPR044140">
    <property type="entry name" value="ProRS_anticodon_short"/>
</dbReference>
<evidence type="ECO:0000259" key="10">
    <source>
        <dbReference type="PROSITE" id="PS50862"/>
    </source>
</evidence>
<comment type="caution">
    <text evidence="11">The sequence shown here is derived from an EMBL/GenBank/DDBJ whole genome shotgun (WGS) entry which is preliminary data.</text>
</comment>
<dbReference type="PANTHER" id="PTHR42753">
    <property type="entry name" value="MITOCHONDRIAL RIBOSOME PROTEIN L39/PROLYL-TRNA LIGASE FAMILY MEMBER"/>
    <property type="match status" value="1"/>
</dbReference>
<dbReference type="InterPro" id="IPR004154">
    <property type="entry name" value="Anticodon-bd"/>
</dbReference>
<dbReference type="SUPFAM" id="SSF52954">
    <property type="entry name" value="Class II aaRS ABD-related"/>
    <property type="match status" value="1"/>
</dbReference>
<dbReference type="PANTHER" id="PTHR42753:SF2">
    <property type="entry name" value="PROLINE--TRNA LIGASE"/>
    <property type="match status" value="1"/>
</dbReference>
<evidence type="ECO:0000256" key="3">
    <source>
        <dbReference type="ARBA" id="ARBA00022598"/>
    </source>
</evidence>
<organism evidence="11 12">
    <name type="scientific">Candidatus Giovannonibacteria bacterium RIFCSPLOWO2_01_FULL_46_13</name>
    <dbReference type="NCBI Taxonomy" id="1798352"/>
    <lineage>
        <taxon>Bacteria</taxon>
        <taxon>Candidatus Giovannoniibacteriota</taxon>
    </lineage>
</organism>
<evidence type="ECO:0000256" key="2">
    <source>
        <dbReference type="ARBA" id="ARBA00019110"/>
    </source>
</evidence>
<dbReference type="InterPro" id="IPR050062">
    <property type="entry name" value="Pro-tRNA_synthetase"/>
</dbReference>
<evidence type="ECO:0000313" key="11">
    <source>
        <dbReference type="EMBL" id="OGF82182.1"/>
    </source>
</evidence>
<dbReference type="PROSITE" id="PS50862">
    <property type="entry name" value="AA_TRNA_LIGASE_II"/>
    <property type="match status" value="1"/>
</dbReference>
<evidence type="ECO:0000313" key="12">
    <source>
        <dbReference type="Proteomes" id="UP000178684"/>
    </source>
</evidence>
<dbReference type="GO" id="GO:0006433">
    <property type="term" value="P:prolyl-tRNA aminoacylation"/>
    <property type="evidence" value="ECO:0007669"/>
    <property type="project" value="InterPro"/>
</dbReference>
<evidence type="ECO:0000256" key="4">
    <source>
        <dbReference type="ARBA" id="ARBA00022741"/>
    </source>
</evidence>
<accession>A0A1F5X2R6</accession>
<dbReference type="InterPro" id="IPR002316">
    <property type="entry name" value="Pro-tRNA-ligase_IIa"/>
</dbReference>
<keyword evidence="7" id="KW-0030">Aminoacyl-tRNA synthetase</keyword>
<keyword evidence="3" id="KW-0436">Ligase</keyword>
<dbReference type="Gene3D" id="3.30.930.10">
    <property type="entry name" value="Bira Bifunctional Protein, Domain 2"/>
    <property type="match status" value="1"/>
</dbReference>
<dbReference type="InterPro" id="IPR006195">
    <property type="entry name" value="aa-tRNA-synth_II"/>
</dbReference>
<comment type="catalytic activity">
    <reaction evidence="9">
        <text>tRNA(Pro) + L-proline + ATP = L-prolyl-tRNA(Pro) + AMP + diphosphate</text>
        <dbReference type="Rhea" id="RHEA:14305"/>
        <dbReference type="Rhea" id="RHEA-COMP:9700"/>
        <dbReference type="Rhea" id="RHEA-COMP:9702"/>
        <dbReference type="ChEBI" id="CHEBI:30616"/>
        <dbReference type="ChEBI" id="CHEBI:33019"/>
        <dbReference type="ChEBI" id="CHEBI:60039"/>
        <dbReference type="ChEBI" id="CHEBI:78442"/>
        <dbReference type="ChEBI" id="CHEBI:78532"/>
        <dbReference type="ChEBI" id="CHEBI:456215"/>
        <dbReference type="EC" id="6.1.1.15"/>
    </reaction>
</comment>
<keyword evidence="5" id="KW-0067">ATP-binding</keyword>
<dbReference type="InterPro" id="IPR036621">
    <property type="entry name" value="Anticodon-bd_dom_sf"/>
</dbReference>
<dbReference type="InterPro" id="IPR045864">
    <property type="entry name" value="aa-tRNA-synth_II/BPL/LPL"/>
</dbReference>
<dbReference type="GO" id="GO:0004827">
    <property type="term" value="F:proline-tRNA ligase activity"/>
    <property type="evidence" value="ECO:0007669"/>
    <property type="project" value="UniProtKB-EC"/>
</dbReference>
<dbReference type="PRINTS" id="PR01046">
    <property type="entry name" value="TRNASYNTHPRO"/>
</dbReference>